<dbReference type="Proteomes" id="UP000314011">
    <property type="component" value="Unassembled WGS sequence"/>
</dbReference>
<sequence>MQDVRTLEEELTRIRRVAWRMDAICYVPGTNLSLGLDNLFGLIPVVGDALSLAPSIWMIHHAHKIGATPGAIAYMIANLVVDVLIGSVPLIGDLFDIAYNANIRNYRLLEKNLARRAERARVVVPVPPAALAV</sequence>
<keyword evidence="1" id="KW-1133">Transmembrane helix</keyword>
<evidence type="ECO:0000256" key="1">
    <source>
        <dbReference type="SAM" id="Phobius"/>
    </source>
</evidence>
<evidence type="ECO:0000313" key="2">
    <source>
        <dbReference type="EMBL" id="TNY31819.1"/>
    </source>
</evidence>
<keyword evidence="1" id="KW-0812">Transmembrane</keyword>
<dbReference type="InterPro" id="IPR025187">
    <property type="entry name" value="DUF4112"/>
</dbReference>
<dbReference type="RefSeq" id="WP_140192500.1">
    <property type="nucleotide sequence ID" value="NZ_CP065915.1"/>
</dbReference>
<accession>A0A5C5GCW0</accession>
<dbReference type="EMBL" id="VFFF01000001">
    <property type="protein sequence ID" value="TNY31819.1"/>
    <property type="molecule type" value="Genomic_DNA"/>
</dbReference>
<dbReference type="PANTHER" id="PTHR35519:SF2">
    <property type="entry name" value="PH DOMAIN PROTEIN"/>
    <property type="match status" value="1"/>
</dbReference>
<reference evidence="2 3" key="1">
    <citation type="submission" date="2019-06" db="EMBL/GenBank/DDBJ databases">
        <title>Genome of new Rhodobacteraceae sp. SM1903.</title>
        <authorList>
            <person name="Ren X."/>
        </authorList>
    </citation>
    <scope>NUCLEOTIDE SEQUENCE [LARGE SCALE GENOMIC DNA]</scope>
    <source>
        <strain evidence="2 3">SM1903</strain>
    </source>
</reference>
<name>A0A5C5GCW0_9RHOB</name>
<dbReference type="Pfam" id="PF13430">
    <property type="entry name" value="DUF4112"/>
    <property type="match status" value="1"/>
</dbReference>
<proteinExistence type="predicted"/>
<keyword evidence="3" id="KW-1185">Reference proteome</keyword>
<dbReference type="AlphaFoldDB" id="A0A5C5GCW0"/>
<comment type="caution">
    <text evidence="2">The sequence shown here is derived from an EMBL/GenBank/DDBJ whole genome shotgun (WGS) entry which is preliminary data.</text>
</comment>
<evidence type="ECO:0000313" key="3">
    <source>
        <dbReference type="Proteomes" id="UP000314011"/>
    </source>
</evidence>
<dbReference type="OrthoDB" id="513552at2"/>
<dbReference type="PANTHER" id="PTHR35519">
    <property type="entry name" value="MEMBRANE PROTEINS"/>
    <property type="match status" value="1"/>
</dbReference>
<keyword evidence="1" id="KW-0472">Membrane</keyword>
<protein>
    <submittedName>
        <fullName evidence="2">DUF4112 domain-containing protein</fullName>
    </submittedName>
</protein>
<feature type="transmembrane region" description="Helical" evidence="1">
    <location>
        <begin position="71"/>
        <end position="92"/>
    </location>
</feature>
<organism evidence="2 3">
    <name type="scientific">Pelagovum pacificum</name>
    <dbReference type="NCBI Taxonomy" id="2588711"/>
    <lineage>
        <taxon>Bacteria</taxon>
        <taxon>Pseudomonadati</taxon>
        <taxon>Pseudomonadota</taxon>
        <taxon>Alphaproteobacteria</taxon>
        <taxon>Rhodobacterales</taxon>
        <taxon>Paracoccaceae</taxon>
        <taxon>Pelagovum</taxon>
    </lineage>
</organism>
<gene>
    <name evidence="2" type="ORF">FHY64_00500</name>
</gene>